<feature type="domain" description="Fibronectin type-III" evidence="4">
    <location>
        <begin position="1"/>
        <end position="49"/>
    </location>
</feature>
<feature type="region of interest" description="Disordered" evidence="2">
    <location>
        <begin position="436"/>
        <end position="553"/>
    </location>
</feature>
<dbReference type="InterPro" id="IPR003961">
    <property type="entry name" value="FN3_dom"/>
</dbReference>
<dbReference type="PANTHER" id="PTHR13817">
    <property type="entry name" value="TITIN"/>
    <property type="match status" value="1"/>
</dbReference>
<protein>
    <recommendedName>
        <fullName evidence="4">Fibronectin type-III domain-containing protein</fullName>
    </recommendedName>
</protein>
<name>A0A7R9PQ17_TIMGE</name>
<keyword evidence="1" id="KW-0677">Repeat</keyword>
<feature type="region of interest" description="Disordered" evidence="2">
    <location>
        <begin position="802"/>
        <end position="823"/>
    </location>
</feature>
<dbReference type="PANTHER" id="PTHR13817:SF172">
    <property type="entry name" value="IG-LIKE DOMAIN-CONTAINING PROTEIN"/>
    <property type="match status" value="1"/>
</dbReference>
<feature type="region of interest" description="Disordered" evidence="2">
    <location>
        <begin position="639"/>
        <end position="669"/>
    </location>
</feature>
<feature type="compositionally biased region" description="Polar residues" evidence="2">
    <location>
        <begin position="538"/>
        <end position="547"/>
    </location>
</feature>
<gene>
    <name evidence="5" type="ORF">TGEB3V08_LOCUS8740</name>
</gene>
<dbReference type="CDD" id="cd00063">
    <property type="entry name" value="FN3"/>
    <property type="match status" value="2"/>
</dbReference>
<dbReference type="AlphaFoldDB" id="A0A7R9PQ17"/>
<dbReference type="GO" id="GO:0031430">
    <property type="term" value="C:M band"/>
    <property type="evidence" value="ECO:0007669"/>
    <property type="project" value="TreeGrafter"/>
</dbReference>
<dbReference type="GO" id="GO:0045214">
    <property type="term" value="P:sarcomere organization"/>
    <property type="evidence" value="ECO:0007669"/>
    <property type="project" value="TreeGrafter"/>
</dbReference>
<dbReference type="InterPro" id="IPR050964">
    <property type="entry name" value="Striated_Muscle_Regulatory"/>
</dbReference>
<feature type="transmembrane region" description="Helical" evidence="3">
    <location>
        <begin position="173"/>
        <end position="195"/>
    </location>
</feature>
<dbReference type="EMBL" id="OE843524">
    <property type="protein sequence ID" value="CAD7603381.1"/>
    <property type="molecule type" value="Genomic_DNA"/>
</dbReference>
<dbReference type="InterPro" id="IPR013783">
    <property type="entry name" value="Ig-like_fold"/>
</dbReference>
<dbReference type="Pfam" id="PF00041">
    <property type="entry name" value="fn3"/>
    <property type="match status" value="1"/>
</dbReference>
<dbReference type="SUPFAM" id="SSF49265">
    <property type="entry name" value="Fibronectin type III"/>
    <property type="match status" value="1"/>
</dbReference>
<dbReference type="Gene3D" id="2.60.40.10">
    <property type="entry name" value="Immunoglobulins"/>
    <property type="match status" value="2"/>
</dbReference>
<dbReference type="SMART" id="SM00060">
    <property type="entry name" value="FN3"/>
    <property type="match status" value="1"/>
</dbReference>
<sequence length="933" mass="102802">MVTVLHAGATSYVVTNLRKYTKYEFFLVPFYKSVEGQPSNSQNVQTAEDVPSAPPGNVQVGMINATAAYVRWSPPSPQHHNGVILGYKIQIKGNSSKILAQMTLNATTNSVLLNNLTIGNMYMARVVSYTRIGLGPFSPAVSLFMDPALLHQLTPRAHPSEGGDVGSVVQETWFQLLMGGMVLLLVLGFVGALYFRRRQALGKDLGHLSVVPVVNANDIAQLNLMNGKETLWIDRGWRPTDCSTDKDSNMLETKLLNNQQNNELSSNATDYAEVDTCHLTTFYNCRKEPDIPAPYATTTLINSIQREDHLENSRLFTPNTIMGHGDVKTSSSSDSCVKPGMSSTDSNPDRANKSSSQSSDIANMYTDNIEMEVSYIKQPPSRLMGCNIHGGKFPPHQQKNLPNWSEFLPPPPELPPSNQKSMSNNRLHVQFKNSNHDISPEIHPHFQGFNPNSPLLSKRGNFSQEDHASHGGRHSDSEKGHNPPFPPTRGGSSCSSGNSHPPSWLPHCSSSSDAMHYNNAGKHSIPPPQEHPPPRSRIYTTYSSQRGGRTEGNGRLENIAIEGASRFEYIVEAPRRFARPDTELFFLAGWTRVRLLRSVDLGAPFNRTGINLESGGVPMQHMCVGYGAMDRGVQSSLPSLSSEATLGRHPNNSSSVHTPIDSEKTPMDSTTTNHIDNIVAKGIMASDQFLLVIVLTRPIIVFNITLILEYNRKAKIKQPIMAGKLANAPVVLSQTTEDGEIEVRISVGRLVVNLAVPGRKAAATPKLKGDGGSNHRSLKLLRLAIMSEPVIKAVLKKEKEDRREEDIIEEAEEEETEDSSEDDIDPEVIKKIKEMPIVKLKPRLVKIHRSTVIRKRPANYSGFDTKSVVTYTPRPTVGTPSTSGVSFNTPKSPYFTNARGLPREYTMPCPNVVYKPEMNEDSVRINTTGAGRT</sequence>
<feature type="region of interest" description="Disordered" evidence="2">
    <location>
        <begin position="318"/>
        <end position="361"/>
    </location>
</feature>
<dbReference type="FunFam" id="2.60.40.10:FF:000028">
    <property type="entry name" value="Neuronal cell adhesion molecule"/>
    <property type="match status" value="1"/>
</dbReference>
<keyword evidence="3" id="KW-0812">Transmembrane</keyword>
<dbReference type="PROSITE" id="PS50853">
    <property type="entry name" value="FN3"/>
    <property type="match status" value="2"/>
</dbReference>
<evidence type="ECO:0000256" key="1">
    <source>
        <dbReference type="ARBA" id="ARBA00022737"/>
    </source>
</evidence>
<keyword evidence="3" id="KW-0472">Membrane</keyword>
<keyword evidence="3" id="KW-1133">Transmembrane helix</keyword>
<evidence type="ECO:0000313" key="5">
    <source>
        <dbReference type="EMBL" id="CAD7603381.1"/>
    </source>
</evidence>
<feature type="domain" description="Fibronectin type-III" evidence="4">
    <location>
        <begin position="54"/>
        <end position="148"/>
    </location>
</feature>
<proteinExistence type="predicted"/>
<feature type="compositionally biased region" description="Low complexity" evidence="2">
    <location>
        <begin position="490"/>
        <end position="499"/>
    </location>
</feature>
<accession>A0A7R9PQ17</accession>
<feature type="compositionally biased region" description="Polar residues" evidence="2">
    <location>
        <begin position="639"/>
        <end position="657"/>
    </location>
</feature>
<evidence type="ECO:0000256" key="3">
    <source>
        <dbReference type="SAM" id="Phobius"/>
    </source>
</evidence>
<organism evidence="5">
    <name type="scientific">Timema genevievae</name>
    <name type="common">Walking stick</name>
    <dbReference type="NCBI Taxonomy" id="629358"/>
    <lineage>
        <taxon>Eukaryota</taxon>
        <taxon>Metazoa</taxon>
        <taxon>Ecdysozoa</taxon>
        <taxon>Arthropoda</taxon>
        <taxon>Hexapoda</taxon>
        <taxon>Insecta</taxon>
        <taxon>Pterygota</taxon>
        <taxon>Neoptera</taxon>
        <taxon>Polyneoptera</taxon>
        <taxon>Phasmatodea</taxon>
        <taxon>Timematodea</taxon>
        <taxon>Timematoidea</taxon>
        <taxon>Timematidae</taxon>
        <taxon>Timema</taxon>
    </lineage>
</organism>
<dbReference type="InterPro" id="IPR036116">
    <property type="entry name" value="FN3_sf"/>
</dbReference>
<evidence type="ECO:0000259" key="4">
    <source>
        <dbReference type="PROSITE" id="PS50853"/>
    </source>
</evidence>
<reference evidence="5" key="1">
    <citation type="submission" date="2020-11" db="EMBL/GenBank/DDBJ databases">
        <authorList>
            <person name="Tran Van P."/>
        </authorList>
    </citation>
    <scope>NUCLEOTIDE SEQUENCE</scope>
</reference>
<feature type="compositionally biased region" description="Polar residues" evidence="2">
    <location>
        <begin position="449"/>
        <end position="463"/>
    </location>
</feature>
<feature type="compositionally biased region" description="Acidic residues" evidence="2">
    <location>
        <begin position="806"/>
        <end position="823"/>
    </location>
</feature>
<feature type="compositionally biased region" description="Basic and acidic residues" evidence="2">
    <location>
        <begin position="464"/>
        <end position="481"/>
    </location>
</feature>
<feature type="region of interest" description="Disordered" evidence="2">
    <location>
        <begin position="389"/>
        <end position="422"/>
    </location>
</feature>
<feature type="compositionally biased region" description="Polar residues" evidence="2">
    <location>
        <begin position="328"/>
        <end position="346"/>
    </location>
</feature>
<evidence type="ECO:0000256" key="2">
    <source>
        <dbReference type="SAM" id="MobiDB-lite"/>
    </source>
</evidence>